<dbReference type="PIRSF" id="PIRSF036466">
    <property type="entry name" value="UCP036466"/>
    <property type="match status" value="1"/>
</dbReference>
<feature type="transmembrane region" description="Helical" evidence="5">
    <location>
        <begin position="6"/>
        <end position="24"/>
    </location>
</feature>
<dbReference type="NCBIfam" id="NF010229">
    <property type="entry name" value="PRK13682.1-4"/>
    <property type="match status" value="1"/>
</dbReference>
<dbReference type="NCBIfam" id="NF010226">
    <property type="entry name" value="PRK13682.1-1"/>
    <property type="match status" value="1"/>
</dbReference>
<dbReference type="Pfam" id="PF07043">
    <property type="entry name" value="DUF1328"/>
    <property type="match status" value="1"/>
</dbReference>
<evidence type="ECO:0000256" key="5">
    <source>
        <dbReference type="HAMAP-Rule" id="MF_01361"/>
    </source>
</evidence>
<evidence type="ECO:0000313" key="6">
    <source>
        <dbReference type="EMBL" id="STX43334.1"/>
    </source>
</evidence>
<dbReference type="EMBL" id="UGOA01000001">
    <property type="protein sequence ID" value="STX43334.1"/>
    <property type="molecule type" value="Genomic_DNA"/>
</dbReference>
<dbReference type="RefSeq" id="WP_115221740.1">
    <property type="nucleotide sequence ID" value="NZ_CAXYJE010000002.1"/>
</dbReference>
<dbReference type="OrthoDB" id="5461362at2"/>
<keyword evidence="1 5" id="KW-1003">Cell membrane</keyword>
<evidence type="ECO:0000313" key="7">
    <source>
        <dbReference type="Proteomes" id="UP000254677"/>
    </source>
</evidence>
<gene>
    <name evidence="6" type="ORF">NCTC13292_02115</name>
</gene>
<reference evidence="6 7" key="1">
    <citation type="submission" date="2018-06" db="EMBL/GenBank/DDBJ databases">
        <authorList>
            <consortium name="Pathogen Informatics"/>
            <person name="Doyle S."/>
        </authorList>
    </citation>
    <scope>NUCLEOTIDE SEQUENCE [LARGE SCALE GENOMIC DNA]</scope>
    <source>
        <strain evidence="6 7">NCTC13292</strain>
    </source>
</reference>
<comment type="similarity">
    <text evidence="5">Belongs to the UPF0391 family.</text>
</comment>
<comment type="caution">
    <text evidence="5">Lacks conserved residue(s) required for the propagation of feature annotation.</text>
</comment>
<dbReference type="GO" id="GO:0005886">
    <property type="term" value="C:plasma membrane"/>
    <property type="evidence" value="ECO:0007669"/>
    <property type="project" value="UniProtKB-UniRule"/>
</dbReference>
<organism evidence="6 7">
    <name type="scientific">Legionella donaldsonii</name>
    <dbReference type="NCBI Taxonomy" id="45060"/>
    <lineage>
        <taxon>Bacteria</taxon>
        <taxon>Pseudomonadati</taxon>
        <taxon>Pseudomonadota</taxon>
        <taxon>Gammaproteobacteria</taxon>
        <taxon>Legionellales</taxon>
        <taxon>Legionellaceae</taxon>
        <taxon>Legionella</taxon>
    </lineage>
</organism>
<dbReference type="InterPro" id="IPR009760">
    <property type="entry name" value="DUF1328"/>
</dbReference>
<evidence type="ECO:0000256" key="1">
    <source>
        <dbReference type="ARBA" id="ARBA00022475"/>
    </source>
</evidence>
<evidence type="ECO:0000256" key="2">
    <source>
        <dbReference type="ARBA" id="ARBA00022692"/>
    </source>
</evidence>
<protein>
    <recommendedName>
        <fullName evidence="5">UPF0391 membrane protein NCTC13292_02115</fullName>
    </recommendedName>
</protein>
<sequence length="61" mass="6401">MLGWALIFLIIAIVAGLFGFRGVASTATSIAKVLFFLFIVIFIVLLLMNLLGGGPPPAPPT</sequence>
<dbReference type="Proteomes" id="UP000254677">
    <property type="component" value="Unassembled WGS sequence"/>
</dbReference>
<feature type="transmembrane region" description="Helical" evidence="5">
    <location>
        <begin position="33"/>
        <end position="52"/>
    </location>
</feature>
<name>A0A378J6A6_9GAMM</name>
<keyword evidence="4 5" id="KW-0472">Membrane</keyword>
<dbReference type="HAMAP" id="MF_01361">
    <property type="entry name" value="UPF0391"/>
    <property type="match status" value="1"/>
</dbReference>
<keyword evidence="2 5" id="KW-0812">Transmembrane</keyword>
<accession>A0A378J6A6</accession>
<evidence type="ECO:0000256" key="3">
    <source>
        <dbReference type="ARBA" id="ARBA00022989"/>
    </source>
</evidence>
<proteinExistence type="inferred from homology"/>
<dbReference type="AlphaFoldDB" id="A0A378J6A6"/>
<keyword evidence="7" id="KW-1185">Reference proteome</keyword>
<evidence type="ECO:0000256" key="4">
    <source>
        <dbReference type="ARBA" id="ARBA00023136"/>
    </source>
</evidence>
<keyword evidence="3 5" id="KW-1133">Transmembrane helix</keyword>